<organism evidence="1 2">
    <name type="scientific">Gracilibacillus boraciitolerans JCM 21714</name>
    <dbReference type="NCBI Taxonomy" id="1298598"/>
    <lineage>
        <taxon>Bacteria</taxon>
        <taxon>Bacillati</taxon>
        <taxon>Bacillota</taxon>
        <taxon>Bacilli</taxon>
        <taxon>Bacillales</taxon>
        <taxon>Bacillaceae</taxon>
        <taxon>Gracilibacillus</taxon>
    </lineage>
</organism>
<protein>
    <submittedName>
        <fullName evidence="1">Uncharacterized protein</fullName>
    </submittedName>
</protein>
<dbReference type="Proteomes" id="UP000019102">
    <property type="component" value="Unassembled WGS sequence"/>
</dbReference>
<dbReference type="RefSeq" id="WP_052000389.1">
    <property type="nucleotide sequence ID" value="NZ_BAVS01000003.1"/>
</dbReference>
<dbReference type="AlphaFoldDB" id="W4VGF2"/>
<proteinExistence type="predicted"/>
<reference evidence="1 2" key="1">
    <citation type="journal article" date="2014" name="Genome Announc.">
        <title>Draft Genome Sequence of the Boron-Tolerant and Moderately Halotolerant Bacterium Gracilibacillus boraciitolerans JCM 21714T.</title>
        <authorList>
            <person name="Ahmed I."/>
            <person name="Oshima K."/>
            <person name="Suda W."/>
            <person name="Kitamura K."/>
            <person name="Iida T."/>
            <person name="Ohmori Y."/>
            <person name="Fujiwara T."/>
            <person name="Hattori M."/>
            <person name="Ohkuma M."/>
        </authorList>
    </citation>
    <scope>NUCLEOTIDE SEQUENCE [LARGE SCALE GENOMIC DNA]</scope>
    <source>
        <strain evidence="1 2">JCM 21714</strain>
    </source>
</reference>
<dbReference type="STRING" id="1298598.JCM21714_1232"/>
<evidence type="ECO:0000313" key="1">
    <source>
        <dbReference type="EMBL" id="GAE92246.1"/>
    </source>
</evidence>
<gene>
    <name evidence="1" type="ORF">JCM21714_1232</name>
</gene>
<sequence length="87" mass="10142">MSVAKVRQKYQVDGTIGIVIKREPPKRDLTYKYYNDGFVKNDYVENANQEDDLLPNTNKYSGRNGIVKRLLAEKCEVCRTSEKRQKL</sequence>
<dbReference type="EMBL" id="BAVS01000003">
    <property type="protein sequence ID" value="GAE92246.1"/>
    <property type="molecule type" value="Genomic_DNA"/>
</dbReference>
<keyword evidence="2" id="KW-1185">Reference proteome</keyword>
<accession>W4VGF2</accession>
<evidence type="ECO:0000313" key="2">
    <source>
        <dbReference type="Proteomes" id="UP000019102"/>
    </source>
</evidence>
<comment type="caution">
    <text evidence="1">The sequence shown here is derived from an EMBL/GenBank/DDBJ whole genome shotgun (WGS) entry which is preliminary data.</text>
</comment>
<name>W4VGF2_9BACI</name>